<comment type="subcellular location">
    <subcellularLocation>
        <location evidence="1">Nucleus</location>
    </subcellularLocation>
</comment>
<keyword evidence="5" id="KW-0539">Nucleus</keyword>
<dbReference type="SUPFAM" id="SSF55979">
    <property type="entry name" value="DNA clamp"/>
    <property type="match status" value="1"/>
</dbReference>
<dbReference type="GO" id="GO:0000077">
    <property type="term" value="P:DNA damage checkpoint signaling"/>
    <property type="evidence" value="ECO:0007669"/>
    <property type="project" value="InterPro"/>
</dbReference>
<evidence type="ECO:0000256" key="5">
    <source>
        <dbReference type="ARBA" id="ARBA00023242"/>
    </source>
</evidence>
<evidence type="ECO:0000256" key="2">
    <source>
        <dbReference type="ARBA" id="ARBA00010991"/>
    </source>
</evidence>
<evidence type="ECO:0000313" key="7">
    <source>
        <dbReference type="Proteomes" id="UP001152795"/>
    </source>
</evidence>
<dbReference type="InterPro" id="IPR003021">
    <property type="entry name" value="Rad1_Rec1_Rad17"/>
</dbReference>
<keyword evidence="4" id="KW-0234">DNA repair</keyword>
<dbReference type="Pfam" id="PF02144">
    <property type="entry name" value="Rad1"/>
    <property type="match status" value="1"/>
</dbReference>
<dbReference type="Gene3D" id="3.70.10.10">
    <property type="match status" value="1"/>
</dbReference>
<dbReference type="GO" id="GO:0030896">
    <property type="term" value="C:checkpoint clamp complex"/>
    <property type="evidence" value="ECO:0007669"/>
    <property type="project" value="TreeGrafter"/>
</dbReference>
<dbReference type="AlphaFoldDB" id="A0A7D9EAI4"/>
<evidence type="ECO:0000256" key="4">
    <source>
        <dbReference type="ARBA" id="ARBA00023204"/>
    </source>
</evidence>
<feature type="non-terminal residue" evidence="6">
    <location>
        <position position="221"/>
    </location>
</feature>
<dbReference type="PANTHER" id="PTHR10870">
    <property type="entry name" value="CELL CYCLE CHECKPOINT PROTEIN RAD1"/>
    <property type="match status" value="1"/>
</dbReference>
<evidence type="ECO:0000256" key="3">
    <source>
        <dbReference type="ARBA" id="ARBA00022763"/>
    </source>
</evidence>
<dbReference type="PRINTS" id="PR01245">
    <property type="entry name" value="RAD1REC1"/>
</dbReference>
<protein>
    <submittedName>
        <fullName evidence="6">Cell cycle checkpoint RAD1</fullName>
    </submittedName>
</protein>
<dbReference type="Proteomes" id="UP001152795">
    <property type="component" value="Unassembled WGS sequence"/>
</dbReference>
<comment type="caution">
    <text evidence="6">The sequence shown here is derived from an EMBL/GenBank/DDBJ whole genome shotgun (WGS) entry which is preliminary data.</text>
</comment>
<accession>A0A7D9EAI4</accession>
<evidence type="ECO:0000313" key="6">
    <source>
        <dbReference type="EMBL" id="CAB4002682.1"/>
    </source>
</evidence>
<reference evidence="6" key="1">
    <citation type="submission" date="2020-04" db="EMBL/GenBank/DDBJ databases">
        <authorList>
            <person name="Alioto T."/>
            <person name="Alioto T."/>
            <person name="Gomez Garrido J."/>
        </authorList>
    </citation>
    <scope>NUCLEOTIDE SEQUENCE</scope>
    <source>
        <strain evidence="6">A484AB</strain>
    </source>
</reference>
<dbReference type="InterPro" id="IPR003011">
    <property type="entry name" value="Cell_cycle_checkpoint_Rad1"/>
</dbReference>
<dbReference type="InterPro" id="IPR046938">
    <property type="entry name" value="DNA_clamp_sf"/>
</dbReference>
<dbReference type="OrthoDB" id="337581at2759"/>
<dbReference type="EMBL" id="CACRXK020004418">
    <property type="protein sequence ID" value="CAB4002682.1"/>
    <property type="molecule type" value="Genomic_DNA"/>
</dbReference>
<sequence length="221" mass="24742">MSCLSQQPGPEEREYILMAQLFNTRNLSNMLKAIHFKETSTCFVSSNGIKVTVESAKCVQANAFIQAGIFHEFHFREDSATFRINLNNLLGCLNIFGSARDNSTMTALKMCYAGHGSPLILILEEGGVITDCSIQTEEPDEALDFNFKTHNVVNKIIMQSSFLKEAFHELDMTSEVLEILMSPDSPYFRMSTFGHAGSAHVDFPKDSEKVETFECTKTQTN</sequence>
<keyword evidence="3" id="KW-0227">DNA damage</keyword>
<evidence type="ECO:0000256" key="1">
    <source>
        <dbReference type="ARBA" id="ARBA00004123"/>
    </source>
</evidence>
<dbReference type="PRINTS" id="PR01246">
    <property type="entry name" value="RAD1REPAIR"/>
</dbReference>
<dbReference type="GO" id="GO:0006281">
    <property type="term" value="P:DNA repair"/>
    <property type="evidence" value="ECO:0007669"/>
    <property type="project" value="UniProtKB-KW"/>
</dbReference>
<proteinExistence type="inferred from homology"/>
<gene>
    <name evidence="6" type="ORF">PACLA_8A086160</name>
</gene>
<dbReference type="PANTHER" id="PTHR10870:SF0">
    <property type="entry name" value="CELL CYCLE CHECKPOINT PROTEIN RAD1"/>
    <property type="match status" value="1"/>
</dbReference>
<organism evidence="6 7">
    <name type="scientific">Paramuricea clavata</name>
    <name type="common">Red gorgonian</name>
    <name type="synonym">Violescent sea-whip</name>
    <dbReference type="NCBI Taxonomy" id="317549"/>
    <lineage>
        <taxon>Eukaryota</taxon>
        <taxon>Metazoa</taxon>
        <taxon>Cnidaria</taxon>
        <taxon>Anthozoa</taxon>
        <taxon>Octocorallia</taxon>
        <taxon>Malacalcyonacea</taxon>
        <taxon>Plexauridae</taxon>
        <taxon>Paramuricea</taxon>
    </lineage>
</organism>
<comment type="similarity">
    <text evidence="2">Belongs to the rad1 family.</text>
</comment>
<keyword evidence="7" id="KW-1185">Reference proteome</keyword>
<name>A0A7D9EAI4_PARCT</name>